<proteinExistence type="inferred from homology"/>
<evidence type="ECO:0000256" key="4">
    <source>
        <dbReference type="ARBA" id="ARBA00022729"/>
    </source>
</evidence>
<dbReference type="Proteomes" id="UP000275368">
    <property type="component" value="Chromosome"/>
</dbReference>
<dbReference type="GO" id="GO:1901678">
    <property type="term" value="P:iron coordination entity transport"/>
    <property type="evidence" value="ECO:0007669"/>
    <property type="project" value="UniProtKB-ARBA"/>
</dbReference>
<evidence type="ECO:0000256" key="1">
    <source>
        <dbReference type="ARBA" id="ARBA00004196"/>
    </source>
</evidence>
<evidence type="ECO:0000313" key="5">
    <source>
        <dbReference type="EMBL" id="BBH23237.1"/>
    </source>
</evidence>
<accession>A0A3G9IWF2</accession>
<evidence type="ECO:0000256" key="2">
    <source>
        <dbReference type="ARBA" id="ARBA00008814"/>
    </source>
</evidence>
<dbReference type="SUPFAM" id="SSF53807">
    <property type="entry name" value="Helical backbone' metal receptor"/>
    <property type="match status" value="1"/>
</dbReference>
<organism evidence="5 6">
    <name type="scientific">Paenibacillus baekrokdamisoli</name>
    <dbReference type="NCBI Taxonomy" id="1712516"/>
    <lineage>
        <taxon>Bacteria</taxon>
        <taxon>Bacillati</taxon>
        <taxon>Bacillota</taxon>
        <taxon>Bacilli</taxon>
        <taxon>Bacillales</taxon>
        <taxon>Paenibacillaceae</taxon>
        <taxon>Paenibacillus</taxon>
    </lineage>
</organism>
<name>A0A3G9IWF2_9BACL</name>
<dbReference type="InterPro" id="IPR051313">
    <property type="entry name" value="Bact_iron-sidero_bind"/>
</dbReference>
<keyword evidence="3" id="KW-0813">Transport</keyword>
<dbReference type="Gene3D" id="3.40.50.1980">
    <property type="entry name" value="Nitrogenase molybdenum iron protein domain"/>
    <property type="match status" value="1"/>
</dbReference>
<dbReference type="PROSITE" id="PS50983">
    <property type="entry name" value="FE_B12_PBP"/>
    <property type="match status" value="1"/>
</dbReference>
<comment type="similarity">
    <text evidence="2">Belongs to the bacterial solute-binding protein 8 family.</text>
</comment>
<dbReference type="AlphaFoldDB" id="A0A3G9IWF2"/>
<dbReference type="EMBL" id="AP019308">
    <property type="protein sequence ID" value="BBH23237.1"/>
    <property type="molecule type" value="Genomic_DNA"/>
</dbReference>
<comment type="subcellular location">
    <subcellularLocation>
        <location evidence="1">Cell envelope</location>
    </subcellularLocation>
</comment>
<gene>
    <name evidence="5" type="ORF">Back11_45820</name>
</gene>
<dbReference type="KEGG" id="pbk:Back11_45820"/>
<protein>
    <submittedName>
        <fullName evidence="5">Uncharacterized protein</fullName>
    </submittedName>
</protein>
<keyword evidence="6" id="KW-1185">Reference proteome</keyword>
<evidence type="ECO:0000256" key="3">
    <source>
        <dbReference type="ARBA" id="ARBA00022448"/>
    </source>
</evidence>
<evidence type="ECO:0000313" key="6">
    <source>
        <dbReference type="Proteomes" id="UP000275368"/>
    </source>
</evidence>
<dbReference type="PANTHER" id="PTHR30532:SF26">
    <property type="entry name" value="IRON(3+)-HYDROXAMATE-BINDING PROTEIN FHUD"/>
    <property type="match status" value="1"/>
</dbReference>
<keyword evidence="4" id="KW-0732">Signal</keyword>
<reference evidence="5 6" key="1">
    <citation type="submission" date="2018-11" db="EMBL/GenBank/DDBJ databases">
        <title>Complete genome sequence of Paenibacillus baekrokdamisoli strain KCTC 33723.</title>
        <authorList>
            <person name="Kang S.W."/>
            <person name="Lee K.C."/>
            <person name="Kim K.K."/>
            <person name="Kim J.S."/>
            <person name="Kim D.S."/>
            <person name="Ko S.H."/>
            <person name="Yang S.H."/>
            <person name="Lee J.S."/>
        </authorList>
    </citation>
    <scope>NUCLEOTIDE SEQUENCE [LARGE SCALE GENOMIC DNA]</scope>
    <source>
        <strain evidence="5 6">KCTC 33723</strain>
    </source>
</reference>
<sequence length="75" mass="8743">MLPNYDADYVFVTLLEGKETSNRFDDIKKISIWKNLTAVKNNHVYAINMDTWLGYTPHDIDVQLKEAVQLLTQEL</sequence>
<dbReference type="GO" id="GO:0030288">
    <property type="term" value="C:outer membrane-bounded periplasmic space"/>
    <property type="evidence" value="ECO:0007669"/>
    <property type="project" value="TreeGrafter"/>
</dbReference>
<dbReference type="PANTHER" id="PTHR30532">
    <property type="entry name" value="IRON III DICITRATE-BINDING PERIPLASMIC PROTEIN"/>
    <property type="match status" value="1"/>
</dbReference>
<dbReference type="InterPro" id="IPR002491">
    <property type="entry name" value="ABC_transptr_periplasmic_BD"/>
</dbReference>